<dbReference type="InterPro" id="IPR005218">
    <property type="entry name" value="Diacylglycerol/lipid_kinase"/>
</dbReference>
<keyword evidence="4" id="KW-0479">Metal-binding</keyword>
<keyword evidence="2" id="KW-0444">Lipid biosynthesis</keyword>
<dbReference type="Proteomes" id="UP000247973">
    <property type="component" value="Unassembled WGS sequence"/>
</dbReference>
<evidence type="ECO:0000256" key="4">
    <source>
        <dbReference type="ARBA" id="ARBA00022723"/>
    </source>
</evidence>
<feature type="domain" description="DAGKc" evidence="12">
    <location>
        <begin position="3"/>
        <end position="132"/>
    </location>
</feature>
<dbReference type="PROSITE" id="PS50146">
    <property type="entry name" value="DAGK"/>
    <property type="match status" value="1"/>
</dbReference>
<dbReference type="GO" id="GO:0046872">
    <property type="term" value="F:metal ion binding"/>
    <property type="evidence" value="ECO:0007669"/>
    <property type="project" value="UniProtKB-KW"/>
</dbReference>
<proteinExistence type="predicted"/>
<evidence type="ECO:0000259" key="12">
    <source>
        <dbReference type="PROSITE" id="PS50146"/>
    </source>
</evidence>
<keyword evidence="8" id="KW-0460">Magnesium</keyword>
<gene>
    <name evidence="13" type="ORF">CLV62_101348</name>
</gene>
<keyword evidence="14" id="KW-1185">Reference proteome</keyword>
<organism evidence="13 14">
    <name type="scientific">Dysgonomonas alginatilytica</name>
    <dbReference type="NCBI Taxonomy" id="1605892"/>
    <lineage>
        <taxon>Bacteria</taxon>
        <taxon>Pseudomonadati</taxon>
        <taxon>Bacteroidota</taxon>
        <taxon>Bacteroidia</taxon>
        <taxon>Bacteroidales</taxon>
        <taxon>Dysgonomonadaceae</taxon>
        <taxon>Dysgonomonas</taxon>
    </lineage>
</organism>
<dbReference type="AlphaFoldDB" id="A0A2V3PTZ0"/>
<keyword evidence="7" id="KW-0067">ATP-binding</keyword>
<evidence type="ECO:0000256" key="1">
    <source>
        <dbReference type="ARBA" id="ARBA00001946"/>
    </source>
</evidence>
<reference evidence="13 14" key="1">
    <citation type="submission" date="2018-03" db="EMBL/GenBank/DDBJ databases">
        <title>Genomic Encyclopedia of Archaeal and Bacterial Type Strains, Phase II (KMG-II): from individual species to whole genera.</title>
        <authorList>
            <person name="Goeker M."/>
        </authorList>
    </citation>
    <scope>NUCLEOTIDE SEQUENCE [LARGE SCALE GENOMIC DNA]</scope>
    <source>
        <strain evidence="13 14">DSM 100214</strain>
    </source>
</reference>
<dbReference type="GO" id="GO:0005524">
    <property type="term" value="F:ATP binding"/>
    <property type="evidence" value="ECO:0007669"/>
    <property type="project" value="UniProtKB-KW"/>
</dbReference>
<keyword evidence="6 13" id="KW-0418">Kinase</keyword>
<protein>
    <submittedName>
        <fullName evidence="13">YegS/Rv2252/BmrU family lipid kinase</fullName>
    </submittedName>
</protein>
<dbReference type="InterPro" id="IPR016064">
    <property type="entry name" value="NAD/diacylglycerol_kinase_sf"/>
</dbReference>
<dbReference type="InterPro" id="IPR050187">
    <property type="entry name" value="Lipid_Phosphate_FormReg"/>
</dbReference>
<evidence type="ECO:0000256" key="11">
    <source>
        <dbReference type="ARBA" id="ARBA00023264"/>
    </source>
</evidence>
<evidence type="ECO:0000256" key="10">
    <source>
        <dbReference type="ARBA" id="ARBA00023209"/>
    </source>
</evidence>
<comment type="cofactor">
    <cofactor evidence="1">
        <name>Mg(2+)</name>
        <dbReference type="ChEBI" id="CHEBI:18420"/>
    </cofactor>
</comment>
<evidence type="ECO:0000313" key="14">
    <source>
        <dbReference type="Proteomes" id="UP000247973"/>
    </source>
</evidence>
<keyword evidence="9" id="KW-0443">Lipid metabolism</keyword>
<dbReference type="Pfam" id="PF19279">
    <property type="entry name" value="YegS_C"/>
    <property type="match status" value="1"/>
</dbReference>
<dbReference type="GO" id="GO:0005886">
    <property type="term" value="C:plasma membrane"/>
    <property type="evidence" value="ECO:0007669"/>
    <property type="project" value="TreeGrafter"/>
</dbReference>
<evidence type="ECO:0000256" key="5">
    <source>
        <dbReference type="ARBA" id="ARBA00022741"/>
    </source>
</evidence>
<name>A0A2V3PTZ0_9BACT</name>
<dbReference type="RefSeq" id="WP_110309041.1">
    <property type="nucleotide sequence ID" value="NZ_QICL01000001.1"/>
</dbReference>
<dbReference type="SUPFAM" id="SSF111331">
    <property type="entry name" value="NAD kinase/diacylglycerol kinase-like"/>
    <property type="match status" value="1"/>
</dbReference>
<dbReference type="InterPro" id="IPR001206">
    <property type="entry name" value="Diacylglycerol_kinase_cat_dom"/>
</dbReference>
<dbReference type="PANTHER" id="PTHR12358:SF106">
    <property type="entry name" value="LIPID KINASE YEGS"/>
    <property type="match status" value="1"/>
</dbReference>
<dbReference type="Pfam" id="PF00781">
    <property type="entry name" value="DAGK_cat"/>
    <property type="match status" value="1"/>
</dbReference>
<dbReference type="OrthoDB" id="9786026at2"/>
<dbReference type="GO" id="GO:0008654">
    <property type="term" value="P:phospholipid biosynthetic process"/>
    <property type="evidence" value="ECO:0007669"/>
    <property type="project" value="UniProtKB-KW"/>
</dbReference>
<dbReference type="PANTHER" id="PTHR12358">
    <property type="entry name" value="SPHINGOSINE KINASE"/>
    <property type="match status" value="1"/>
</dbReference>
<comment type="caution">
    <text evidence="13">The sequence shown here is derived from an EMBL/GenBank/DDBJ whole genome shotgun (WGS) entry which is preliminary data.</text>
</comment>
<dbReference type="Gene3D" id="2.60.200.40">
    <property type="match status" value="1"/>
</dbReference>
<evidence type="ECO:0000313" key="13">
    <source>
        <dbReference type="EMBL" id="PXV69079.1"/>
    </source>
</evidence>
<evidence type="ECO:0000256" key="6">
    <source>
        <dbReference type="ARBA" id="ARBA00022777"/>
    </source>
</evidence>
<keyword evidence="5" id="KW-0547">Nucleotide-binding</keyword>
<evidence type="ECO:0000256" key="8">
    <source>
        <dbReference type="ARBA" id="ARBA00022842"/>
    </source>
</evidence>
<dbReference type="InterPro" id="IPR017438">
    <property type="entry name" value="ATP-NAD_kinase_N"/>
</dbReference>
<evidence type="ECO:0000256" key="9">
    <source>
        <dbReference type="ARBA" id="ARBA00023098"/>
    </source>
</evidence>
<keyword evidence="11" id="KW-1208">Phospholipid metabolism</keyword>
<dbReference type="Gene3D" id="3.40.50.10330">
    <property type="entry name" value="Probable inorganic polyphosphate/atp-NAD kinase, domain 1"/>
    <property type="match status" value="1"/>
</dbReference>
<keyword evidence="10" id="KW-0594">Phospholipid biosynthesis</keyword>
<evidence type="ECO:0000256" key="3">
    <source>
        <dbReference type="ARBA" id="ARBA00022679"/>
    </source>
</evidence>
<dbReference type="SMART" id="SM00046">
    <property type="entry name" value="DAGKc"/>
    <property type="match status" value="1"/>
</dbReference>
<dbReference type="GO" id="GO:0016301">
    <property type="term" value="F:kinase activity"/>
    <property type="evidence" value="ECO:0007669"/>
    <property type="project" value="UniProtKB-KW"/>
</dbReference>
<dbReference type="InterPro" id="IPR045540">
    <property type="entry name" value="YegS/DAGK_C"/>
</dbReference>
<evidence type="ECO:0000256" key="7">
    <source>
        <dbReference type="ARBA" id="ARBA00022840"/>
    </source>
</evidence>
<dbReference type="EMBL" id="QICL01000001">
    <property type="protein sequence ID" value="PXV69079.1"/>
    <property type="molecule type" value="Genomic_DNA"/>
</dbReference>
<keyword evidence="3" id="KW-0808">Transferase</keyword>
<sequence>MKRKKKKIYIIINPVSGTKSKKGLPEKTMMLDPHDFDVHMFMTGYEGHASQIARDAVDNNIDYVIAVGGDGTINEVARVLVDTDVIFGIIPSGSGNGLARDLHIPMDHKKAIEIIKQNNVKQIDYGIANDNIFFCTCGVGFDAEVSEKVLNQSSRGKLMYAKSMIDVFYNFKPQKYKVTTSDTTFNEEAFLVTCANASQYGNDSFIAPHADIQDGKMNIAILKPLSVLNVPQTAIQLMSKNIENNSKLVEIITSEVLIEREKEGVMHLDGSAIQTGKEISVRIVNKGLNVLVPLEVPKTGFNAQSFFTNITRWI</sequence>
<accession>A0A2V3PTZ0</accession>
<dbReference type="NCBIfam" id="TIGR00147">
    <property type="entry name" value="YegS/Rv2252/BmrU family lipid kinase"/>
    <property type="match status" value="1"/>
</dbReference>
<evidence type="ECO:0000256" key="2">
    <source>
        <dbReference type="ARBA" id="ARBA00022516"/>
    </source>
</evidence>